<dbReference type="EMBL" id="CP034539">
    <property type="protein sequence ID" value="AZQ40069.1"/>
    <property type="molecule type" value="Genomic_DNA"/>
</dbReference>
<protein>
    <submittedName>
        <fullName evidence="2">Uncharacterized protein</fullName>
    </submittedName>
</protein>
<accession>A0A3Q9F1B9</accession>
<organism evidence="2 3">
    <name type="scientific">Streptomyces cyaneochromogenes</name>
    <dbReference type="NCBI Taxonomy" id="2496836"/>
    <lineage>
        <taxon>Bacteria</taxon>
        <taxon>Bacillati</taxon>
        <taxon>Actinomycetota</taxon>
        <taxon>Actinomycetes</taxon>
        <taxon>Kitasatosporales</taxon>
        <taxon>Streptomycetaceae</taxon>
        <taxon>Streptomyces</taxon>
    </lineage>
</organism>
<dbReference type="KEGG" id="scya:EJ357_47380"/>
<dbReference type="RefSeq" id="WP_126398984.1">
    <property type="nucleotide sequence ID" value="NZ_CP034539.1"/>
</dbReference>
<dbReference type="OrthoDB" id="4324574at2"/>
<gene>
    <name evidence="2" type="ORF">EJ357_47380</name>
</gene>
<evidence type="ECO:0000313" key="2">
    <source>
        <dbReference type="EMBL" id="AZQ40069.1"/>
    </source>
</evidence>
<evidence type="ECO:0000256" key="1">
    <source>
        <dbReference type="SAM" id="MobiDB-lite"/>
    </source>
</evidence>
<proteinExistence type="predicted"/>
<name>A0A3Q9F1B9_9ACTN</name>
<dbReference type="Proteomes" id="UP000280298">
    <property type="component" value="Chromosome"/>
</dbReference>
<keyword evidence="3" id="KW-1185">Reference proteome</keyword>
<feature type="region of interest" description="Disordered" evidence="1">
    <location>
        <begin position="1"/>
        <end position="23"/>
    </location>
</feature>
<reference evidence="2 3" key="1">
    <citation type="journal article" date="2019" name="Int. J. Syst. Evol. Microbiol.">
        <title>Streptomyces cyaneochromogenes sp. nov., a blue pigment-producing actinomycete from manganese-contaminated soil.</title>
        <authorList>
            <person name="Tang X."/>
            <person name="Zhao J."/>
            <person name="Li K."/>
            <person name="Chen Z."/>
            <person name="Sun Y."/>
            <person name="Gao J."/>
        </authorList>
    </citation>
    <scope>NUCLEOTIDE SEQUENCE [LARGE SCALE GENOMIC DNA]</scope>
    <source>
        <strain evidence="2 3">MK-45</strain>
    </source>
</reference>
<sequence length="101" mass="11557">MFQERGRTHHAAFTAEVWDQEPPKDEREAWEASADAQWFCQSGEVALWSYGGTSESVVELGTPDTLWRVRACVTGQERVRELAQQEVPAGMERFLVQFWPA</sequence>
<evidence type="ECO:0000313" key="3">
    <source>
        <dbReference type="Proteomes" id="UP000280298"/>
    </source>
</evidence>
<dbReference type="AlphaFoldDB" id="A0A3Q9F1B9"/>